<organism evidence="1 2">
    <name type="scientific">Catenaria anguillulae PL171</name>
    <dbReference type="NCBI Taxonomy" id="765915"/>
    <lineage>
        <taxon>Eukaryota</taxon>
        <taxon>Fungi</taxon>
        <taxon>Fungi incertae sedis</taxon>
        <taxon>Blastocladiomycota</taxon>
        <taxon>Blastocladiomycetes</taxon>
        <taxon>Blastocladiales</taxon>
        <taxon>Catenariaceae</taxon>
        <taxon>Catenaria</taxon>
    </lineage>
</organism>
<proteinExistence type="predicted"/>
<evidence type="ECO:0000313" key="2">
    <source>
        <dbReference type="Proteomes" id="UP000193411"/>
    </source>
</evidence>
<keyword evidence="2" id="KW-1185">Reference proteome</keyword>
<name>A0A1Y2HQ30_9FUNG</name>
<accession>A0A1Y2HQ30</accession>
<dbReference type="Proteomes" id="UP000193411">
    <property type="component" value="Unassembled WGS sequence"/>
</dbReference>
<dbReference type="AlphaFoldDB" id="A0A1Y2HQ30"/>
<protein>
    <submittedName>
        <fullName evidence="1">Uncharacterized protein</fullName>
    </submittedName>
</protein>
<comment type="caution">
    <text evidence="1">The sequence shown here is derived from an EMBL/GenBank/DDBJ whole genome shotgun (WGS) entry which is preliminary data.</text>
</comment>
<gene>
    <name evidence="1" type="ORF">BCR44DRAFT_41318</name>
</gene>
<dbReference type="EMBL" id="MCFL01000015">
    <property type="protein sequence ID" value="ORZ36718.1"/>
    <property type="molecule type" value="Genomic_DNA"/>
</dbReference>
<reference evidence="1 2" key="1">
    <citation type="submission" date="2016-07" db="EMBL/GenBank/DDBJ databases">
        <title>Pervasive Adenine N6-methylation of Active Genes in Fungi.</title>
        <authorList>
            <consortium name="DOE Joint Genome Institute"/>
            <person name="Mondo S.J."/>
            <person name="Dannebaum R.O."/>
            <person name="Kuo R.C."/>
            <person name="Labutti K."/>
            <person name="Haridas S."/>
            <person name="Kuo A."/>
            <person name="Salamov A."/>
            <person name="Ahrendt S.R."/>
            <person name="Lipzen A."/>
            <person name="Sullivan W."/>
            <person name="Andreopoulos W.B."/>
            <person name="Clum A."/>
            <person name="Lindquist E."/>
            <person name="Daum C."/>
            <person name="Ramamoorthy G.K."/>
            <person name="Gryganskyi A."/>
            <person name="Culley D."/>
            <person name="Magnuson J.K."/>
            <person name="James T.Y."/>
            <person name="O'Malley M.A."/>
            <person name="Stajich J.E."/>
            <person name="Spatafora J.W."/>
            <person name="Visel A."/>
            <person name="Grigoriev I.V."/>
        </authorList>
    </citation>
    <scope>NUCLEOTIDE SEQUENCE [LARGE SCALE GENOMIC DNA]</scope>
    <source>
        <strain evidence="1 2">PL171</strain>
    </source>
</reference>
<sequence>MCNHLPDHLELLYHMQQAHASHHKPPPRASCALQVCITRRERVPPPELQSAATRLRSAVC</sequence>
<evidence type="ECO:0000313" key="1">
    <source>
        <dbReference type="EMBL" id="ORZ36718.1"/>
    </source>
</evidence>